<name>A0AAV4G7X9_9GAST</name>
<dbReference type="Proteomes" id="UP000762676">
    <property type="component" value="Unassembled WGS sequence"/>
</dbReference>
<accession>A0AAV4G7X9</accession>
<sequence length="107" mass="11934">MGQTKSILDGSIRGLIRHIYCLATSPGTQDLSTDGRKGCMLLLVLDFPGLSGNKAQVISSRFRHRGGRTLSLRCKSLALLLRWANGISSRWTRDITIKYPRTMGHNY</sequence>
<gene>
    <name evidence="1" type="ORF">ElyMa_000596500</name>
</gene>
<organism evidence="1 2">
    <name type="scientific">Elysia marginata</name>
    <dbReference type="NCBI Taxonomy" id="1093978"/>
    <lineage>
        <taxon>Eukaryota</taxon>
        <taxon>Metazoa</taxon>
        <taxon>Spiralia</taxon>
        <taxon>Lophotrochozoa</taxon>
        <taxon>Mollusca</taxon>
        <taxon>Gastropoda</taxon>
        <taxon>Heterobranchia</taxon>
        <taxon>Euthyneura</taxon>
        <taxon>Panpulmonata</taxon>
        <taxon>Sacoglossa</taxon>
        <taxon>Placobranchoidea</taxon>
        <taxon>Plakobranchidae</taxon>
        <taxon>Elysia</taxon>
    </lineage>
</organism>
<proteinExistence type="predicted"/>
<dbReference type="AlphaFoldDB" id="A0AAV4G7X9"/>
<dbReference type="EMBL" id="BMAT01001167">
    <property type="protein sequence ID" value="GFR81100.1"/>
    <property type="molecule type" value="Genomic_DNA"/>
</dbReference>
<keyword evidence="2" id="KW-1185">Reference proteome</keyword>
<evidence type="ECO:0000313" key="1">
    <source>
        <dbReference type="EMBL" id="GFR81100.1"/>
    </source>
</evidence>
<protein>
    <submittedName>
        <fullName evidence="1">Uncharacterized protein</fullName>
    </submittedName>
</protein>
<comment type="caution">
    <text evidence="1">The sequence shown here is derived from an EMBL/GenBank/DDBJ whole genome shotgun (WGS) entry which is preliminary data.</text>
</comment>
<evidence type="ECO:0000313" key="2">
    <source>
        <dbReference type="Proteomes" id="UP000762676"/>
    </source>
</evidence>
<reference evidence="1 2" key="1">
    <citation type="journal article" date="2021" name="Elife">
        <title>Chloroplast acquisition without the gene transfer in kleptoplastic sea slugs, Plakobranchus ocellatus.</title>
        <authorList>
            <person name="Maeda T."/>
            <person name="Takahashi S."/>
            <person name="Yoshida T."/>
            <person name="Shimamura S."/>
            <person name="Takaki Y."/>
            <person name="Nagai Y."/>
            <person name="Toyoda A."/>
            <person name="Suzuki Y."/>
            <person name="Arimoto A."/>
            <person name="Ishii H."/>
            <person name="Satoh N."/>
            <person name="Nishiyama T."/>
            <person name="Hasebe M."/>
            <person name="Maruyama T."/>
            <person name="Minagawa J."/>
            <person name="Obokata J."/>
            <person name="Shigenobu S."/>
        </authorList>
    </citation>
    <scope>NUCLEOTIDE SEQUENCE [LARGE SCALE GENOMIC DNA]</scope>
</reference>